<dbReference type="InterPro" id="IPR054248">
    <property type="entry name" value="DUF6975"/>
</dbReference>
<evidence type="ECO:0000313" key="2">
    <source>
        <dbReference type="Proteomes" id="UP000663923"/>
    </source>
</evidence>
<proteinExistence type="predicted"/>
<dbReference type="Pfam" id="PF22391">
    <property type="entry name" value="DUF6975"/>
    <property type="match status" value="1"/>
</dbReference>
<organism evidence="1 2">
    <name type="scientific">Parasphingorhabdus cellanae</name>
    <dbReference type="NCBI Taxonomy" id="2806553"/>
    <lineage>
        <taxon>Bacteria</taxon>
        <taxon>Pseudomonadati</taxon>
        <taxon>Pseudomonadota</taxon>
        <taxon>Alphaproteobacteria</taxon>
        <taxon>Sphingomonadales</taxon>
        <taxon>Sphingomonadaceae</taxon>
        <taxon>Parasphingorhabdus</taxon>
    </lineage>
</organism>
<keyword evidence="2" id="KW-1185">Reference proteome</keyword>
<evidence type="ECO:0000313" key="1">
    <source>
        <dbReference type="EMBL" id="QTD56162.1"/>
    </source>
</evidence>
<dbReference type="Proteomes" id="UP000663923">
    <property type="component" value="Chromosome"/>
</dbReference>
<dbReference type="RefSeq" id="WP_207987984.1">
    <property type="nucleotide sequence ID" value="NZ_CP071794.1"/>
</dbReference>
<protein>
    <recommendedName>
        <fullName evidence="3">Urease accessory protein UreF</fullName>
    </recommendedName>
</protein>
<reference evidence="1 2" key="1">
    <citation type="submission" date="2021-03" db="EMBL/GenBank/DDBJ databases">
        <title>Complete genome of Parasphingorhabdus_sp.JHSY0214.</title>
        <authorList>
            <person name="Yoo J.H."/>
            <person name="Bae J.W."/>
        </authorList>
    </citation>
    <scope>NUCLEOTIDE SEQUENCE [LARGE SCALE GENOMIC DNA]</scope>
    <source>
        <strain evidence="1 2">JHSY0214</strain>
    </source>
</reference>
<evidence type="ECO:0008006" key="3">
    <source>
        <dbReference type="Google" id="ProtNLM"/>
    </source>
</evidence>
<sequence length="231" mass="24995">MNPTELLCDVSAMQETSFIPSARPSLMDHVTEHGSASVAYVKAINNDFSELSGSDIADIAHFLCVLHGRHPGVVDHAATKTADIVAREWLVEAMEGFTAERAFLTRLTVAAGPISGVRTEDQSNATVLAQRKALEMLSQSDRNGCALGASFALVLDWQAVRPLLEQIAVKLGVEPRAAILPSSEKTAALNAELAESNIVERAINFGVDQILTQHRGLWQLLEARRNARNSD</sequence>
<name>A0ABX7T6L9_9SPHN</name>
<accession>A0ABX7T6L9</accession>
<dbReference type="EMBL" id="CP071794">
    <property type="protein sequence ID" value="QTD56162.1"/>
    <property type="molecule type" value="Genomic_DNA"/>
</dbReference>
<gene>
    <name evidence="1" type="ORF">J4G78_00705</name>
</gene>